<dbReference type="Proteomes" id="UP001157017">
    <property type="component" value="Unassembled WGS sequence"/>
</dbReference>
<feature type="domain" description="PASTA" evidence="2">
    <location>
        <begin position="42"/>
        <end position="109"/>
    </location>
</feature>
<sequence length="202" mass="20700">MIGERTQTASDSVDEGSVVSSNPSAQTMLARGSTVNLVVSTGRAQVTVPPLEGLSQDDAEQALTDAGLKVGDVERVESAEHVKGQVVSSTPGQDAQVDSGSEVDLQVSNGKVMVPNVNGLTLVEATAALTQAGLAVDATEYRESTQPENTVIEQSDQGKTVDRGTKITLVLAKAPVTPTETPSDTPSATPSDTPSDTPSATP</sequence>
<dbReference type="PROSITE" id="PS51178">
    <property type="entry name" value="PASTA"/>
    <property type="match status" value="2"/>
</dbReference>
<evidence type="ECO:0000259" key="2">
    <source>
        <dbReference type="PROSITE" id="PS51178"/>
    </source>
</evidence>
<feature type="compositionally biased region" description="Polar residues" evidence="1">
    <location>
        <begin position="146"/>
        <end position="158"/>
    </location>
</feature>
<reference evidence="4" key="1">
    <citation type="journal article" date="2019" name="Int. J. Syst. Evol. Microbiol.">
        <title>The Global Catalogue of Microorganisms (GCM) 10K type strain sequencing project: providing services to taxonomists for standard genome sequencing and annotation.</title>
        <authorList>
            <consortium name="The Broad Institute Genomics Platform"/>
            <consortium name="The Broad Institute Genome Sequencing Center for Infectious Disease"/>
            <person name="Wu L."/>
            <person name="Ma J."/>
        </authorList>
    </citation>
    <scope>NUCLEOTIDE SEQUENCE [LARGE SCALE GENOMIC DNA]</scope>
    <source>
        <strain evidence="4">NBRC 108730</strain>
    </source>
</reference>
<dbReference type="Gene3D" id="3.30.10.20">
    <property type="match status" value="3"/>
</dbReference>
<evidence type="ECO:0000313" key="3">
    <source>
        <dbReference type="EMBL" id="GMA87038.1"/>
    </source>
</evidence>
<keyword evidence="4" id="KW-1185">Reference proteome</keyword>
<organism evidence="3 4">
    <name type="scientific">Angustibacter aerolatus</name>
    <dbReference type="NCBI Taxonomy" id="1162965"/>
    <lineage>
        <taxon>Bacteria</taxon>
        <taxon>Bacillati</taxon>
        <taxon>Actinomycetota</taxon>
        <taxon>Actinomycetes</taxon>
        <taxon>Kineosporiales</taxon>
        <taxon>Kineosporiaceae</taxon>
    </lineage>
</organism>
<accession>A0ABQ6JFT4</accession>
<comment type="caution">
    <text evidence="3">The sequence shown here is derived from an EMBL/GenBank/DDBJ whole genome shotgun (WGS) entry which is preliminary data.</text>
</comment>
<dbReference type="CDD" id="cd06577">
    <property type="entry name" value="PASTA_pknB"/>
    <property type="match status" value="3"/>
</dbReference>
<feature type="region of interest" description="Disordered" evidence="1">
    <location>
        <begin position="141"/>
        <end position="202"/>
    </location>
</feature>
<feature type="compositionally biased region" description="Polar residues" evidence="1">
    <location>
        <begin position="178"/>
        <end position="202"/>
    </location>
</feature>
<gene>
    <name evidence="3" type="ORF">GCM10025868_22880</name>
</gene>
<feature type="domain" description="PASTA" evidence="2">
    <location>
        <begin position="110"/>
        <end position="173"/>
    </location>
</feature>
<dbReference type="Pfam" id="PF03793">
    <property type="entry name" value="PASTA"/>
    <property type="match status" value="3"/>
</dbReference>
<name>A0ABQ6JFT4_9ACTN</name>
<proteinExistence type="predicted"/>
<feature type="region of interest" description="Disordered" evidence="1">
    <location>
        <begin position="1"/>
        <end position="29"/>
    </location>
</feature>
<evidence type="ECO:0000313" key="4">
    <source>
        <dbReference type="Proteomes" id="UP001157017"/>
    </source>
</evidence>
<dbReference type="SMART" id="SM00740">
    <property type="entry name" value="PASTA"/>
    <property type="match status" value="2"/>
</dbReference>
<protein>
    <recommendedName>
        <fullName evidence="2">PASTA domain-containing protein</fullName>
    </recommendedName>
</protein>
<dbReference type="InterPro" id="IPR005543">
    <property type="entry name" value="PASTA_dom"/>
</dbReference>
<evidence type="ECO:0000256" key="1">
    <source>
        <dbReference type="SAM" id="MobiDB-lite"/>
    </source>
</evidence>
<dbReference type="EMBL" id="BSUZ01000001">
    <property type="protein sequence ID" value="GMA87038.1"/>
    <property type="molecule type" value="Genomic_DNA"/>
</dbReference>